<dbReference type="GO" id="GO:0003676">
    <property type="term" value="F:nucleic acid binding"/>
    <property type="evidence" value="ECO:0007669"/>
    <property type="project" value="InterPro"/>
</dbReference>
<protein>
    <recommendedName>
        <fullName evidence="2">Integrase catalytic domain-containing protein</fullName>
    </recommendedName>
</protein>
<feature type="compositionally biased region" description="Low complexity" evidence="1">
    <location>
        <begin position="253"/>
        <end position="263"/>
    </location>
</feature>
<reference evidence="3" key="1">
    <citation type="journal article" date="2022" name="bioRxiv">
        <title>Sequencing and chromosome-scale assembly of the giantPleurodeles waltlgenome.</title>
        <authorList>
            <person name="Brown T."/>
            <person name="Elewa A."/>
            <person name="Iarovenko S."/>
            <person name="Subramanian E."/>
            <person name="Araus A.J."/>
            <person name="Petzold A."/>
            <person name="Susuki M."/>
            <person name="Suzuki K.-i.T."/>
            <person name="Hayashi T."/>
            <person name="Toyoda A."/>
            <person name="Oliveira C."/>
            <person name="Osipova E."/>
            <person name="Leigh N.D."/>
            <person name="Simon A."/>
            <person name="Yun M.H."/>
        </authorList>
    </citation>
    <scope>NUCLEOTIDE SEQUENCE</scope>
    <source>
        <strain evidence="3">20211129_DDA</strain>
        <tissue evidence="3">Liver</tissue>
    </source>
</reference>
<dbReference type="AlphaFoldDB" id="A0AAV7S2N0"/>
<feature type="region of interest" description="Disordered" evidence="1">
    <location>
        <begin position="225"/>
        <end position="298"/>
    </location>
</feature>
<dbReference type="PROSITE" id="PS50994">
    <property type="entry name" value="INTEGRASE"/>
    <property type="match status" value="1"/>
</dbReference>
<evidence type="ECO:0000313" key="4">
    <source>
        <dbReference type="Proteomes" id="UP001066276"/>
    </source>
</evidence>
<dbReference type="EMBL" id="JANPWB010000009">
    <property type="protein sequence ID" value="KAJ1158445.1"/>
    <property type="molecule type" value="Genomic_DNA"/>
</dbReference>
<feature type="compositionally biased region" description="Polar residues" evidence="1">
    <location>
        <begin position="268"/>
        <end position="289"/>
    </location>
</feature>
<proteinExistence type="predicted"/>
<sequence>MKLYLEVELIPALTAEAVIPRIEKILFTHGLISEIKTENGSPFQSREHASYFETTRIRHRRITPRWPQANREVKRFMRTLNKVIRIAAASGQSSEYAIYFFLWNYRQNPYSTTGQAPGHVSLWRAVVDSIPHHRQWMPEAIDDLQVHQRRISVNHKVSSRRPRASDLYVGDAVLLREHSPGSKFRLPFDKNPWTIVHRYGSMVVAQRGTSTVTWNVSMFKKFHPLQPRGGEEYDQPLSDIDQMAMPDSDDGLSTSQSVSSPSSEPVATGSTPNGISESDPSTDRSTCTKYSLRRNPAW</sequence>
<dbReference type="PANTHER" id="PTHR37984">
    <property type="entry name" value="PROTEIN CBG26694"/>
    <property type="match status" value="1"/>
</dbReference>
<dbReference type="InterPro" id="IPR050951">
    <property type="entry name" value="Retrovirus_Pol_polyprotein"/>
</dbReference>
<name>A0AAV7S2N0_PLEWA</name>
<dbReference type="InterPro" id="IPR036397">
    <property type="entry name" value="RNaseH_sf"/>
</dbReference>
<dbReference type="GO" id="GO:0015074">
    <property type="term" value="P:DNA integration"/>
    <property type="evidence" value="ECO:0007669"/>
    <property type="project" value="InterPro"/>
</dbReference>
<dbReference type="InterPro" id="IPR012337">
    <property type="entry name" value="RNaseH-like_sf"/>
</dbReference>
<evidence type="ECO:0000256" key="1">
    <source>
        <dbReference type="SAM" id="MobiDB-lite"/>
    </source>
</evidence>
<organism evidence="3 4">
    <name type="scientific">Pleurodeles waltl</name>
    <name type="common">Iberian ribbed newt</name>
    <dbReference type="NCBI Taxonomy" id="8319"/>
    <lineage>
        <taxon>Eukaryota</taxon>
        <taxon>Metazoa</taxon>
        <taxon>Chordata</taxon>
        <taxon>Craniata</taxon>
        <taxon>Vertebrata</taxon>
        <taxon>Euteleostomi</taxon>
        <taxon>Amphibia</taxon>
        <taxon>Batrachia</taxon>
        <taxon>Caudata</taxon>
        <taxon>Salamandroidea</taxon>
        <taxon>Salamandridae</taxon>
        <taxon>Pleurodelinae</taxon>
        <taxon>Pleurodeles</taxon>
    </lineage>
</organism>
<gene>
    <name evidence="3" type="ORF">NDU88_011133</name>
</gene>
<dbReference type="Gene3D" id="3.30.420.10">
    <property type="entry name" value="Ribonuclease H-like superfamily/Ribonuclease H"/>
    <property type="match status" value="1"/>
</dbReference>
<dbReference type="SUPFAM" id="SSF53098">
    <property type="entry name" value="Ribonuclease H-like"/>
    <property type="match status" value="1"/>
</dbReference>
<keyword evidence="4" id="KW-1185">Reference proteome</keyword>
<dbReference type="Proteomes" id="UP001066276">
    <property type="component" value="Chromosome 5"/>
</dbReference>
<feature type="domain" description="Integrase catalytic" evidence="2">
    <location>
        <begin position="1"/>
        <end position="125"/>
    </location>
</feature>
<accession>A0AAV7S2N0</accession>
<evidence type="ECO:0000313" key="3">
    <source>
        <dbReference type="EMBL" id="KAJ1158445.1"/>
    </source>
</evidence>
<dbReference type="PANTHER" id="PTHR37984:SF11">
    <property type="entry name" value="INTEGRASE CATALYTIC DOMAIN-CONTAINING PROTEIN"/>
    <property type="match status" value="1"/>
</dbReference>
<dbReference type="InterPro" id="IPR001584">
    <property type="entry name" value="Integrase_cat-core"/>
</dbReference>
<comment type="caution">
    <text evidence="3">The sequence shown here is derived from an EMBL/GenBank/DDBJ whole genome shotgun (WGS) entry which is preliminary data.</text>
</comment>
<evidence type="ECO:0000259" key="2">
    <source>
        <dbReference type="PROSITE" id="PS50994"/>
    </source>
</evidence>